<feature type="domain" description="Phage terminase large subunit C-terminal" evidence="2">
    <location>
        <begin position="238"/>
        <end position="378"/>
    </location>
</feature>
<dbReference type="InterPro" id="IPR052380">
    <property type="entry name" value="Viral_DNA_packaging_terminase"/>
</dbReference>
<gene>
    <name evidence="3" type="ORF">vBVpPBT1011_0055</name>
</gene>
<dbReference type="InterPro" id="IPR006437">
    <property type="entry name" value="Phage_terminase_lsu"/>
</dbReference>
<dbReference type="Proteomes" id="UP000683424">
    <property type="component" value="Segment"/>
</dbReference>
<dbReference type="InterPro" id="IPR035413">
    <property type="entry name" value="Terminase_L_C"/>
</dbReference>
<dbReference type="PANTHER" id="PTHR39184:SF1">
    <property type="entry name" value="PBSX PHAGE TERMINASE LARGE SUBUNIT"/>
    <property type="match status" value="1"/>
</dbReference>
<dbReference type="InterPro" id="IPR027417">
    <property type="entry name" value="P-loop_NTPase"/>
</dbReference>
<name>A0A8F2XXH7_9CAUD</name>
<organism evidence="3 4">
    <name type="scientific">Vibrio phage vB_VpP_BT-1011</name>
    <dbReference type="NCBI Taxonomy" id="2799672"/>
    <lineage>
        <taxon>Viruses</taxon>
        <taxon>Duplodnaviria</taxon>
        <taxon>Heunggongvirae</taxon>
        <taxon>Uroviricota</taxon>
        <taxon>Caudoviricetes</taxon>
        <taxon>Tieomvirus</taxon>
        <taxon>Tieomvirus BT1011</taxon>
    </lineage>
</organism>
<dbReference type="Gene3D" id="3.30.420.280">
    <property type="match status" value="1"/>
</dbReference>
<protein>
    <submittedName>
        <fullName evidence="3">Terminase large subunit</fullName>
    </submittedName>
</protein>
<proteinExistence type="predicted"/>
<evidence type="ECO:0000259" key="2">
    <source>
        <dbReference type="Pfam" id="PF17288"/>
    </source>
</evidence>
<dbReference type="NCBIfam" id="TIGR01547">
    <property type="entry name" value="phage_term_2"/>
    <property type="match status" value="1"/>
</dbReference>
<dbReference type="InterPro" id="IPR035412">
    <property type="entry name" value="Terminase_L_N"/>
</dbReference>
<evidence type="ECO:0000313" key="3">
    <source>
        <dbReference type="EMBL" id="QWX10254.1"/>
    </source>
</evidence>
<dbReference type="Gene3D" id="3.40.50.300">
    <property type="entry name" value="P-loop containing nucleotide triphosphate hydrolases"/>
    <property type="match status" value="1"/>
</dbReference>
<dbReference type="Pfam" id="PF17288">
    <property type="entry name" value="Terminase_3C"/>
    <property type="match status" value="1"/>
</dbReference>
<keyword evidence="4" id="KW-1185">Reference proteome</keyword>
<dbReference type="EMBL" id="MW009675">
    <property type="protein sequence ID" value="QWX10254.1"/>
    <property type="molecule type" value="Genomic_DNA"/>
</dbReference>
<accession>A0A8F2XXH7</accession>
<evidence type="ECO:0000313" key="4">
    <source>
        <dbReference type="Proteomes" id="UP000683424"/>
    </source>
</evidence>
<reference evidence="3" key="1">
    <citation type="submission" date="2020-09" db="EMBL/GenBank/DDBJ databases">
        <authorList>
            <person name="Gao C."/>
            <person name="Qiu Z."/>
        </authorList>
    </citation>
    <scope>NUCLEOTIDE SEQUENCE</scope>
</reference>
<dbReference type="Pfam" id="PF04466">
    <property type="entry name" value="Terminase_3"/>
    <property type="match status" value="1"/>
</dbReference>
<feature type="domain" description="Phage terminase large subunit N-terminal" evidence="1">
    <location>
        <begin position="8"/>
        <end position="205"/>
    </location>
</feature>
<dbReference type="PANTHER" id="PTHR39184">
    <property type="match status" value="1"/>
</dbReference>
<sequence length="407" mass="47160">MPAFKDKSRYQVLWGGAGSGKSHIIARKICYRILQEEDVLHNFLIMRKVDRTIKKSVWRLVKDILSKWNVLSEFKVNETDRTLTWKKNGSQIMFSGLDDVEKLKSIERVTGVWLEEATEFTQEDFEQIDLRLRGNLGCYKQIILSFNPISDQHWIKKVFFDDPISGTFTLHTTFLDNAFIDDEYKMVMENKKKTNPRYYNIYALGNWGTAEGLIFHNATARPIKFEEVKDLKCVQGLDFGYTNDPTAFNQSYIDFANRKIYVYDGFYEKGMTNEAIASKLKEMQVHRHKITADSSEPKSIDRLESLGCKIVGALKGKDSINAGIDFLMEFEIIVNSHLVEFMVEFQNYAWAVDKNGKATNKPVDDFNHFIDSLRYATEEYQSPDLSIYDLDIDEDLDLDMLMAQGMD</sequence>
<evidence type="ECO:0000259" key="1">
    <source>
        <dbReference type="Pfam" id="PF04466"/>
    </source>
</evidence>